<reference evidence="5" key="1">
    <citation type="submission" date="2012-11" db="EMBL/GenBank/DDBJ databases">
        <title>Permanent draft genomes of Rhodopirellula europaea strain SH398 and 6C.</title>
        <authorList>
            <person name="Richter M."/>
            <person name="Richter-Heitmann T."/>
            <person name="Frank C."/>
            <person name="Harder J."/>
            <person name="Glockner F.O."/>
        </authorList>
    </citation>
    <scope>NUCLEOTIDE SEQUENCE</scope>
    <source>
        <strain evidence="5">6C</strain>
    </source>
</reference>
<dbReference type="InterPro" id="IPR001547">
    <property type="entry name" value="Glyco_hydro_5"/>
</dbReference>
<feature type="domain" description="Glycoside hydrolase family 5" evidence="4">
    <location>
        <begin position="75"/>
        <end position="286"/>
    </location>
</feature>
<keyword evidence="2 3" id="KW-0326">Glycosidase</keyword>
<name>M2A897_9BACT</name>
<accession>M2A897</accession>
<dbReference type="SUPFAM" id="SSF51445">
    <property type="entry name" value="(Trans)glycosidases"/>
    <property type="match status" value="1"/>
</dbReference>
<dbReference type="EMBL" id="ANMO01000074">
    <property type="protein sequence ID" value="EMB17956.1"/>
    <property type="molecule type" value="Genomic_DNA"/>
</dbReference>
<reference evidence="5" key="2">
    <citation type="journal article" date="2013" name="Mar. Genomics">
        <title>Expression of sulfatases in Rhodopirellula baltica and the diversity of sulfatases in the genus Rhodopirellula.</title>
        <authorList>
            <person name="Wegner C.E."/>
            <person name="Richter-Heitmann T."/>
            <person name="Klindworth A."/>
            <person name="Klockow C."/>
            <person name="Richter M."/>
            <person name="Achstetter T."/>
            <person name="Glockner F.O."/>
            <person name="Harder J."/>
        </authorList>
    </citation>
    <scope>NUCLEOTIDE SEQUENCE [LARGE SCALE GENOMIC DNA]</scope>
    <source>
        <strain evidence="5">6C</strain>
    </source>
</reference>
<dbReference type="GO" id="GO:0000272">
    <property type="term" value="P:polysaccharide catabolic process"/>
    <property type="evidence" value="ECO:0007669"/>
    <property type="project" value="InterPro"/>
</dbReference>
<evidence type="ECO:0000313" key="5">
    <source>
        <dbReference type="EMBL" id="EMB17956.1"/>
    </source>
</evidence>
<dbReference type="Proteomes" id="UP000011529">
    <property type="component" value="Unassembled WGS sequence"/>
</dbReference>
<dbReference type="PATRIC" id="fig|1263867.3.peg.1368"/>
<gene>
    <name evidence="5" type="ORF">RE6C_01294</name>
</gene>
<evidence type="ECO:0000256" key="3">
    <source>
        <dbReference type="RuleBase" id="RU361153"/>
    </source>
</evidence>
<sequence>MNDSPSWIAPSAKLLISLILTSTFAVTCQAQQPLRRLRVSDDGQTFVKEGSEKPFTIWGVNYDHDESGRLLDEYWIDEWDKVVEDFEEIKQLGANCVRIHLQHGLFMRTPDKALPAQAEQLKRLLELADSNQLYLDITGLACYHKANIPHWLGELDETERWKAQAVFWSEVAKVCADSPVVFCYDLMNEPILPGDQPESDWLAGELGGKFFVQRLALDRRGRSREEIAEAWVNQMVDAIREHDSDTMITVGVIPWVFAFGGGKPLFYSPAVGERLDFASVHFYPEKGKIDHALKSLQAYEVGKPLVVEEMFPLKSGIDELTTFILESQSHVDGWISFYWGATAKQLREKDDAGIAEAITANWLDAFHELSVKIRGTPSR</sequence>
<dbReference type="GO" id="GO:0004553">
    <property type="term" value="F:hydrolase activity, hydrolyzing O-glycosyl compounds"/>
    <property type="evidence" value="ECO:0007669"/>
    <property type="project" value="InterPro"/>
</dbReference>
<evidence type="ECO:0000256" key="1">
    <source>
        <dbReference type="ARBA" id="ARBA00022801"/>
    </source>
</evidence>
<dbReference type="Pfam" id="PF00150">
    <property type="entry name" value="Cellulase"/>
    <property type="match status" value="1"/>
</dbReference>
<evidence type="ECO:0000259" key="4">
    <source>
        <dbReference type="Pfam" id="PF00150"/>
    </source>
</evidence>
<dbReference type="AlphaFoldDB" id="M2A897"/>
<organism evidence="5 6">
    <name type="scientific">Rhodopirellula europaea 6C</name>
    <dbReference type="NCBI Taxonomy" id="1263867"/>
    <lineage>
        <taxon>Bacteria</taxon>
        <taxon>Pseudomonadati</taxon>
        <taxon>Planctomycetota</taxon>
        <taxon>Planctomycetia</taxon>
        <taxon>Pirellulales</taxon>
        <taxon>Pirellulaceae</taxon>
        <taxon>Rhodopirellula</taxon>
    </lineage>
</organism>
<dbReference type="InterPro" id="IPR017853">
    <property type="entry name" value="GH"/>
</dbReference>
<protein>
    <submittedName>
        <fullName evidence="5">Signal peptide protein</fullName>
    </submittedName>
</protein>
<evidence type="ECO:0000256" key="2">
    <source>
        <dbReference type="ARBA" id="ARBA00023295"/>
    </source>
</evidence>
<dbReference type="Gene3D" id="3.20.20.80">
    <property type="entry name" value="Glycosidases"/>
    <property type="match status" value="1"/>
</dbReference>
<comment type="caution">
    <text evidence="5">The sequence shown here is derived from an EMBL/GenBank/DDBJ whole genome shotgun (WGS) entry which is preliminary data.</text>
</comment>
<dbReference type="RefSeq" id="WP_008654861.1">
    <property type="nucleotide sequence ID" value="NZ_ANMO01000074.1"/>
</dbReference>
<evidence type="ECO:0000313" key="6">
    <source>
        <dbReference type="Proteomes" id="UP000011529"/>
    </source>
</evidence>
<comment type="similarity">
    <text evidence="3">Belongs to the glycosyl hydrolase 5 (cellulase A) family.</text>
</comment>
<keyword evidence="6" id="KW-1185">Reference proteome</keyword>
<keyword evidence="1 3" id="KW-0378">Hydrolase</keyword>
<proteinExistence type="inferred from homology"/>